<dbReference type="InterPro" id="IPR038727">
    <property type="entry name" value="NadR/Ttd14_AAA_dom"/>
</dbReference>
<dbReference type="EMBL" id="JBIMSP010000002">
    <property type="protein sequence ID" value="MFH5240700.1"/>
    <property type="molecule type" value="Genomic_DNA"/>
</dbReference>
<keyword evidence="7" id="KW-1185">Reference proteome</keyword>
<dbReference type="Proteomes" id="UP001609176">
    <property type="component" value="Unassembled WGS sequence"/>
</dbReference>
<evidence type="ECO:0000313" key="3">
    <source>
        <dbReference type="EMBL" id="MFH5227715.1"/>
    </source>
</evidence>
<dbReference type="SUPFAM" id="SSF52374">
    <property type="entry name" value="Nucleotidylyl transferase"/>
    <property type="match status" value="1"/>
</dbReference>
<dbReference type="EMBL" id="JBIMSO010000060">
    <property type="protein sequence ID" value="MFH5210322.1"/>
    <property type="molecule type" value="Genomic_DNA"/>
</dbReference>
<sequence length="350" mass="39263">MSDAEGSRRFRHGLVLGKFYPLHSGHQAVIRTAQRACERVTIEILGASVETIPLEVRASWLREEHPTARVVSAIDDARIDFGDPDIWDLHMPIIEDLLDEPVDAVFTSEPYGNELARRLAAERVHVDPGRLTNPVSGTAIRDDVIGNWAELPPPVRAWFTQRVVVLGAESTGSTTLATKLAESFATDWVPEYGRTYSVERPGGPNTPWRSDEFDLVMDRQIESETRARRRAPIPLLVCDTDALATTIWHERYVGPCPEHLVERAAQHRPLAYVLTGDEIPFVQDGLRDGEHLRRAMQQRFRDVLTAQSVPWIEVRGTADHRVADARAFVEPLLAKALRIGPSLEESQTRA</sequence>
<comment type="caution">
    <text evidence="4">The sequence shown here is derived from an EMBL/GenBank/DDBJ whole genome shotgun (WGS) entry which is preliminary data.</text>
</comment>
<dbReference type="Proteomes" id="UP001609175">
    <property type="component" value="Unassembled WGS sequence"/>
</dbReference>
<evidence type="ECO:0000313" key="5">
    <source>
        <dbReference type="Proteomes" id="UP001609175"/>
    </source>
</evidence>
<dbReference type="PANTHER" id="PTHR37512:SF1">
    <property type="entry name" value="NADR_TTD14 AAA DOMAIN-CONTAINING PROTEIN"/>
    <property type="match status" value="1"/>
</dbReference>
<evidence type="ECO:0000313" key="2">
    <source>
        <dbReference type="EMBL" id="MFH5210322.1"/>
    </source>
</evidence>
<evidence type="ECO:0000313" key="7">
    <source>
        <dbReference type="Proteomes" id="UP001609219"/>
    </source>
</evidence>
<dbReference type="EMBL" id="JBIMSN010000016">
    <property type="protein sequence ID" value="MFH5227715.1"/>
    <property type="molecule type" value="Genomic_DNA"/>
</dbReference>
<organism evidence="4 6">
    <name type="scientific">Antrihabitans spumae</name>
    <dbReference type="NCBI Taxonomy" id="3373370"/>
    <lineage>
        <taxon>Bacteria</taxon>
        <taxon>Bacillati</taxon>
        <taxon>Actinomycetota</taxon>
        <taxon>Actinomycetes</taxon>
        <taxon>Mycobacteriales</taxon>
        <taxon>Nocardiaceae</taxon>
        <taxon>Antrihabitans</taxon>
    </lineage>
</organism>
<reference evidence="5 6" key="1">
    <citation type="submission" date="2024-10" db="EMBL/GenBank/DDBJ databases">
        <authorList>
            <person name="Riesco R."/>
        </authorList>
    </citation>
    <scope>NUCLEOTIDE SEQUENCE [LARGE SCALE GENOMIC DNA]</scope>
    <source>
        <strain evidence="4 6">NCIMB 15448</strain>
        <strain evidence="2 5">NCIMB 15449</strain>
        <strain evidence="3 7">NCIMB 15450</strain>
    </source>
</reference>
<accession>A0ABW7KF94</accession>
<evidence type="ECO:0000259" key="1">
    <source>
        <dbReference type="Pfam" id="PF13521"/>
    </source>
</evidence>
<protein>
    <submittedName>
        <fullName evidence="4">AAA family ATPase</fullName>
    </submittedName>
</protein>
<dbReference type="Gene3D" id="3.40.50.300">
    <property type="entry name" value="P-loop containing nucleotide triphosphate hydrolases"/>
    <property type="match status" value="1"/>
</dbReference>
<dbReference type="PANTHER" id="PTHR37512">
    <property type="entry name" value="TRIFUNCTIONAL NAD BIOSYNTHESIS/REGULATOR PROTEIN NADR"/>
    <property type="match status" value="1"/>
</dbReference>
<dbReference type="InterPro" id="IPR027417">
    <property type="entry name" value="P-loop_NTPase"/>
</dbReference>
<evidence type="ECO:0000313" key="6">
    <source>
        <dbReference type="Proteomes" id="UP001609176"/>
    </source>
</evidence>
<dbReference type="InterPro" id="IPR052735">
    <property type="entry name" value="NAD_biosynth-regulator"/>
</dbReference>
<dbReference type="RefSeq" id="WP_395115981.1">
    <property type="nucleotide sequence ID" value="NZ_JBIMSN010000016.1"/>
</dbReference>
<feature type="domain" description="NadR/Ttd14 AAA" evidence="1">
    <location>
        <begin position="162"/>
        <end position="321"/>
    </location>
</feature>
<dbReference type="SUPFAM" id="SSF52540">
    <property type="entry name" value="P-loop containing nucleoside triphosphate hydrolases"/>
    <property type="match status" value="1"/>
</dbReference>
<proteinExistence type="predicted"/>
<evidence type="ECO:0000313" key="4">
    <source>
        <dbReference type="EMBL" id="MFH5240700.1"/>
    </source>
</evidence>
<dbReference type="InterPro" id="IPR014729">
    <property type="entry name" value="Rossmann-like_a/b/a_fold"/>
</dbReference>
<dbReference type="Pfam" id="PF13521">
    <property type="entry name" value="AAA_28"/>
    <property type="match status" value="1"/>
</dbReference>
<name>A0ABW7KF94_9NOCA</name>
<dbReference type="Proteomes" id="UP001609219">
    <property type="component" value="Unassembled WGS sequence"/>
</dbReference>
<gene>
    <name evidence="4" type="ORF">ACHIPV_02235</name>
    <name evidence="2" type="ORF">ACHIPZ_19235</name>
    <name evidence="3" type="ORF">ACHIRB_03810</name>
</gene>
<dbReference type="Gene3D" id="3.40.50.620">
    <property type="entry name" value="HUPs"/>
    <property type="match status" value="1"/>
</dbReference>